<dbReference type="PROSITE" id="PS50931">
    <property type="entry name" value="HTH_LYSR"/>
    <property type="match status" value="1"/>
</dbReference>
<dbReference type="Proteomes" id="UP000436429">
    <property type="component" value="Unassembled WGS sequence"/>
</dbReference>
<reference evidence="6 9" key="2">
    <citation type="submission" date="2019-11" db="EMBL/GenBank/DDBJ databases">
        <title>Whole genome shotgun sequencing (WGS) data from Adlercreutzia equolifaciens ResAG-91, Eggerthella lenta MRI-F36, MRI-F37, MRI-F40, ResAG-49, ResAG-88, ResAG-121, ResAG-145, and Gordonibacter sp. ResAG-5, ResAG-26, ResAG-43, ResAG-50, ResAG-59.</title>
        <authorList>
            <person name="Stoll D.A."/>
            <person name="Danylec N."/>
            <person name="Franz C.M.A.P."/>
            <person name="Huch M."/>
        </authorList>
    </citation>
    <scope>NUCLEOTIDE SEQUENCE [LARGE SCALE GENOMIC DNA]</scope>
    <source>
        <strain evidence="6 9">ResAG-88</strain>
    </source>
</reference>
<name>A0A3F3PDG6_EGGLN</name>
<feature type="domain" description="HTH lysR-type" evidence="5">
    <location>
        <begin position="1"/>
        <end position="57"/>
    </location>
</feature>
<proteinExistence type="inferred from homology"/>
<dbReference type="Pfam" id="PF00126">
    <property type="entry name" value="HTH_1"/>
    <property type="match status" value="1"/>
</dbReference>
<dbReference type="GO" id="GO:0003700">
    <property type="term" value="F:DNA-binding transcription factor activity"/>
    <property type="evidence" value="ECO:0007669"/>
    <property type="project" value="InterPro"/>
</dbReference>
<accession>A0A3F3PDG6</accession>
<evidence type="ECO:0000313" key="8">
    <source>
        <dbReference type="Proteomes" id="UP000253915"/>
    </source>
</evidence>
<keyword evidence="4" id="KW-0804">Transcription</keyword>
<evidence type="ECO:0000259" key="5">
    <source>
        <dbReference type="PROSITE" id="PS50931"/>
    </source>
</evidence>
<dbReference type="InterPro" id="IPR036388">
    <property type="entry name" value="WH-like_DNA-bd_sf"/>
</dbReference>
<evidence type="ECO:0000313" key="9">
    <source>
        <dbReference type="Proteomes" id="UP000436429"/>
    </source>
</evidence>
<dbReference type="GO" id="GO:0032993">
    <property type="term" value="C:protein-DNA complex"/>
    <property type="evidence" value="ECO:0007669"/>
    <property type="project" value="TreeGrafter"/>
</dbReference>
<dbReference type="PRINTS" id="PR00039">
    <property type="entry name" value="HTHLYSR"/>
</dbReference>
<gene>
    <name evidence="7" type="ORF">C1853_06060</name>
    <name evidence="6" type="ORF">GO726_03635</name>
</gene>
<dbReference type="SUPFAM" id="SSF46785">
    <property type="entry name" value="Winged helix' DNA-binding domain"/>
    <property type="match status" value="1"/>
</dbReference>
<protein>
    <submittedName>
        <fullName evidence="6">LysR family transcriptional regulator</fullName>
    </submittedName>
</protein>
<evidence type="ECO:0000256" key="3">
    <source>
        <dbReference type="ARBA" id="ARBA00023125"/>
    </source>
</evidence>
<dbReference type="PANTHER" id="PTHR30346">
    <property type="entry name" value="TRANSCRIPTIONAL DUAL REGULATOR HCAR-RELATED"/>
    <property type="match status" value="1"/>
</dbReference>
<dbReference type="Gene3D" id="3.40.190.10">
    <property type="entry name" value="Periplasmic binding protein-like II"/>
    <property type="match status" value="2"/>
</dbReference>
<dbReference type="Gene3D" id="1.10.10.10">
    <property type="entry name" value="Winged helix-like DNA-binding domain superfamily/Winged helix DNA-binding domain"/>
    <property type="match status" value="1"/>
</dbReference>
<evidence type="ECO:0000256" key="4">
    <source>
        <dbReference type="ARBA" id="ARBA00023163"/>
    </source>
</evidence>
<dbReference type="FunFam" id="1.10.10.10:FF:000001">
    <property type="entry name" value="LysR family transcriptional regulator"/>
    <property type="match status" value="1"/>
</dbReference>
<dbReference type="InterPro" id="IPR036390">
    <property type="entry name" value="WH_DNA-bd_sf"/>
</dbReference>
<dbReference type="PANTHER" id="PTHR30346:SF17">
    <property type="entry name" value="LYSR FAMILY TRANSCRIPTIONAL REGULATOR"/>
    <property type="match status" value="1"/>
</dbReference>
<keyword evidence="2" id="KW-0805">Transcription regulation</keyword>
<evidence type="ECO:0000313" key="6">
    <source>
        <dbReference type="EMBL" id="MVN32265.1"/>
    </source>
</evidence>
<evidence type="ECO:0000313" key="7">
    <source>
        <dbReference type="EMBL" id="RDC39164.1"/>
    </source>
</evidence>
<keyword evidence="3" id="KW-0238">DNA-binding</keyword>
<dbReference type="InterPro" id="IPR005119">
    <property type="entry name" value="LysR_subst-bd"/>
</dbReference>
<sequence>MELHQLRYMSAVAHCGSVARAAEELFVSKQAVSKAIRALEHEAGFELFDRGERMHPTDEGLQFLAHADAVLRELDEIDRFVQERKTGDVAPESLAIAFKSFPLDYLFFNDGHEAVALVNEFADRTPGCAVSTFKMSDTAILNALEEEAIDLGFVHGAYKRPGIKLLALGPVETRAITLRGNLLCERAPLAIADLEGVPIRSPFDFDLFTTGFVAACHARGFNPLFCEVPLNDDAIDAFCSGGGVHLQPYDPCMEEAYPQSVFMPFCPNDRIDLPLCLAYRETLAKPLALKLVSFIRNGARR</sequence>
<comment type="caution">
    <text evidence="6">The sequence shown here is derived from an EMBL/GenBank/DDBJ whole genome shotgun (WGS) entry which is preliminary data.</text>
</comment>
<dbReference type="GO" id="GO:0003677">
    <property type="term" value="F:DNA binding"/>
    <property type="evidence" value="ECO:0007669"/>
    <property type="project" value="UniProtKB-KW"/>
</dbReference>
<dbReference type="AlphaFoldDB" id="A0A3F3PDG6"/>
<dbReference type="InterPro" id="IPR000847">
    <property type="entry name" value="LysR_HTH_N"/>
</dbReference>
<evidence type="ECO:0000256" key="1">
    <source>
        <dbReference type="ARBA" id="ARBA00009437"/>
    </source>
</evidence>
<dbReference type="SUPFAM" id="SSF53850">
    <property type="entry name" value="Periplasmic binding protein-like II"/>
    <property type="match status" value="1"/>
</dbReference>
<dbReference type="EMBL" id="PPUQ01000006">
    <property type="protein sequence ID" value="RDC39164.1"/>
    <property type="molecule type" value="Genomic_DNA"/>
</dbReference>
<reference evidence="7 8" key="1">
    <citation type="journal article" date="2018" name="Elife">
        <title>Discovery and characterization of a prevalent human gut bacterial enzyme sufficient for the inactivation of a family of plant toxins.</title>
        <authorList>
            <person name="Koppel N."/>
            <person name="Bisanz J.E."/>
            <person name="Pandelia M.E."/>
            <person name="Turnbaugh P.J."/>
            <person name="Balskus E.P."/>
        </authorList>
    </citation>
    <scope>NUCLEOTIDE SEQUENCE [LARGE SCALE GENOMIC DNA]</scope>
    <source>
        <strain evidence="7 8">16A</strain>
    </source>
</reference>
<dbReference type="EMBL" id="WPOM01000005">
    <property type="protein sequence ID" value="MVN32265.1"/>
    <property type="molecule type" value="Genomic_DNA"/>
</dbReference>
<evidence type="ECO:0000256" key="2">
    <source>
        <dbReference type="ARBA" id="ARBA00023015"/>
    </source>
</evidence>
<dbReference type="RefSeq" id="WP_021409514.1">
    <property type="nucleotide sequence ID" value="NZ_BQNE01000002.1"/>
</dbReference>
<comment type="similarity">
    <text evidence="1">Belongs to the LysR transcriptional regulatory family.</text>
</comment>
<dbReference type="Pfam" id="PF03466">
    <property type="entry name" value="LysR_substrate"/>
    <property type="match status" value="1"/>
</dbReference>
<dbReference type="Proteomes" id="UP000253915">
    <property type="component" value="Unassembled WGS sequence"/>
</dbReference>
<organism evidence="6 9">
    <name type="scientific">Eggerthella lenta</name>
    <name type="common">Eubacterium lentum</name>
    <dbReference type="NCBI Taxonomy" id="84112"/>
    <lineage>
        <taxon>Bacteria</taxon>
        <taxon>Bacillati</taxon>
        <taxon>Actinomycetota</taxon>
        <taxon>Coriobacteriia</taxon>
        <taxon>Eggerthellales</taxon>
        <taxon>Eggerthellaceae</taxon>
        <taxon>Eggerthella</taxon>
    </lineage>
</organism>